<evidence type="ECO:0000256" key="5">
    <source>
        <dbReference type="ARBA" id="ARBA00022960"/>
    </source>
</evidence>
<evidence type="ECO:0000256" key="8">
    <source>
        <dbReference type="SAM" id="Phobius"/>
    </source>
</evidence>
<reference evidence="10" key="1">
    <citation type="journal article" date="2019" name="Int. J. Syst. Evol. Microbiol.">
        <title>The Global Catalogue of Microorganisms (GCM) 10K type strain sequencing project: providing services to taxonomists for standard genome sequencing and annotation.</title>
        <authorList>
            <consortium name="The Broad Institute Genomics Platform"/>
            <consortium name="The Broad Institute Genome Sequencing Center for Infectious Disease"/>
            <person name="Wu L."/>
            <person name="Ma J."/>
        </authorList>
    </citation>
    <scope>NUCLEOTIDE SEQUENCE [LARGE SCALE GENOMIC DNA]</scope>
    <source>
        <strain evidence="10">CCUG 63563</strain>
    </source>
</reference>
<comment type="similarity">
    <text evidence="2">Belongs to the MreD family.</text>
</comment>
<organism evidence="9 10">
    <name type="scientific">Savagea faecisuis</name>
    <dbReference type="NCBI Taxonomy" id="1274803"/>
    <lineage>
        <taxon>Bacteria</taxon>
        <taxon>Bacillati</taxon>
        <taxon>Bacillota</taxon>
        <taxon>Bacilli</taxon>
        <taxon>Bacillales</taxon>
        <taxon>Caryophanaceae</taxon>
        <taxon>Savagea</taxon>
    </lineage>
</organism>
<dbReference type="EMBL" id="JBHTJF010000009">
    <property type="protein sequence ID" value="MFD0942625.1"/>
    <property type="molecule type" value="Genomic_DNA"/>
</dbReference>
<comment type="caution">
    <text evidence="9">The sequence shown here is derived from an EMBL/GenBank/DDBJ whole genome shotgun (WGS) entry which is preliminary data.</text>
</comment>
<keyword evidence="7 8" id="KW-0472">Membrane</keyword>
<evidence type="ECO:0000256" key="6">
    <source>
        <dbReference type="ARBA" id="ARBA00022989"/>
    </source>
</evidence>
<sequence length="174" mass="20079">MIFRILVPVIAASLFFIEPTFSLFSPLQINGERYILVPHFFAVFLILLAVYDSKKTAIIYGVIFGLLYDMYHIDMIGIYTFIYPFIAYLAAVVIKHVHKYIVFVLFLAIVLLVMLELLSFLFAAAIGFTGMSFEQFLHSRLIPTTIGNFLFIVLFGYIIRWFIVKRKQALEPAM</sequence>
<evidence type="ECO:0000313" key="9">
    <source>
        <dbReference type="EMBL" id="MFD0942625.1"/>
    </source>
</evidence>
<comment type="subcellular location">
    <subcellularLocation>
        <location evidence="1">Cell membrane</location>
        <topology evidence="1">Multi-pass membrane protein</topology>
    </subcellularLocation>
</comment>
<keyword evidence="4 8" id="KW-0812">Transmembrane</keyword>
<dbReference type="RefSeq" id="WP_381009268.1">
    <property type="nucleotide sequence ID" value="NZ_JBHTJF010000009.1"/>
</dbReference>
<feature type="transmembrane region" description="Helical" evidence="8">
    <location>
        <begin position="71"/>
        <end position="94"/>
    </location>
</feature>
<evidence type="ECO:0000256" key="2">
    <source>
        <dbReference type="ARBA" id="ARBA00007776"/>
    </source>
</evidence>
<keyword evidence="3" id="KW-1003">Cell membrane</keyword>
<dbReference type="Pfam" id="PF04093">
    <property type="entry name" value="MreD"/>
    <property type="match status" value="1"/>
</dbReference>
<evidence type="ECO:0000256" key="7">
    <source>
        <dbReference type="ARBA" id="ARBA00023136"/>
    </source>
</evidence>
<feature type="transmembrane region" description="Helical" evidence="8">
    <location>
        <begin position="100"/>
        <end position="129"/>
    </location>
</feature>
<protein>
    <submittedName>
        <fullName evidence="9">Rod shape-determining protein MreD</fullName>
    </submittedName>
</protein>
<evidence type="ECO:0000256" key="1">
    <source>
        <dbReference type="ARBA" id="ARBA00004651"/>
    </source>
</evidence>
<dbReference type="InterPro" id="IPR007227">
    <property type="entry name" value="Cell_shape_determining_MreD"/>
</dbReference>
<feature type="transmembrane region" description="Helical" evidence="8">
    <location>
        <begin position="141"/>
        <end position="163"/>
    </location>
</feature>
<feature type="transmembrane region" description="Helical" evidence="8">
    <location>
        <begin position="34"/>
        <end position="51"/>
    </location>
</feature>
<evidence type="ECO:0000256" key="3">
    <source>
        <dbReference type="ARBA" id="ARBA00022475"/>
    </source>
</evidence>
<gene>
    <name evidence="9" type="primary">mreD</name>
    <name evidence="9" type="ORF">ACFQ0V_02425</name>
</gene>
<keyword evidence="6 8" id="KW-1133">Transmembrane helix</keyword>
<dbReference type="Proteomes" id="UP001596976">
    <property type="component" value="Unassembled WGS sequence"/>
</dbReference>
<keyword evidence="5" id="KW-0133">Cell shape</keyword>
<evidence type="ECO:0000256" key="4">
    <source>
        <dbReference type="ARBA" id="ARBA00022692"/>
    </source>
</evidence>
<proteinExistence type="inferred from homology"/>
<dbReference type="NCBIfam" id="TIGR03426">
    <property type="entry name" value="shape_MreD"/>
    <property type="match status" value="1"/>
</dbReference>
<evidence type="ECO:0000313" key="10">
    <source>
        <dbReference type="Proteomes" id="UP001596976"/>
    </source>
</evidence>
<name>A0ABW3GW09_9BACL</name>
<keyword evidence="10" id="KW-1185">Reference proteome</keyword>
<accession>A0ABW3GW09</accession>